<dbReference type="GO" id="GO:0071916">
    <property type="term" value="F:dipeptide transmembrane transporter activity"/>
    <property type="evidence" value="ECO:0007669"/>
    <property type="project" value="TreeGrafter"/>
</dbReference>
<keyword evidence="2 7" id="KW-0813">Transport</keyword>
<dbReference type="CDD" id="cd06261">
    <property type="entry name" value="TM_PBP2"/>
    <property type="match status" value="1"/>
</dbReference>
<dbReference type="Gene3D" id="1.10.3720.10">
    <property type="entry name" value="MetI-like"/>
    <property type="match status" value="1"/>
</dbReference>
<feature type="transmembrane region" description="Helical" evidence="7">
    <location>
        <begin position="133"/>
        <end position="157"/>
    </location>
</feature>
<dbReference type="Pfam" id="PF00528">
    <property type="entry name" value="BPD_transp_1"/>
    <property type="match status" value="1"/>
</dbReference>
<keyword evidence="5 7" id="KW-1133">Transmembrane helix</keyword>
<feature type="transmembrane region" description="Helical" evidence="7">
    <location>
        <begin position="177"/>
        <end position="196"/>
    </location>
</feature>
<dbReference type="PANTHER" id="PTHR43163">
    <property type="entry name" value="DIPEPTIDE TRANSPORT SYSTEM PERMEASE PROTEIN DPPB-RELATED"/>
    <property type="match status" value="1"/>
</dbReference>
<evidence type="ECO:0000256" key="6">
    <source>
        <dbReference type="ARBA" id="ARBA00023136"/>
    </source>
</evidence>
<name>A0A327ZL25_9ACTN</name>
<dbReference type="RefSeq" id="WP_111647228.1">
    <property type="nucleotide sequence ID" value="NZ_JACHWI010000001.1"/>
</dbReference>
<dbReference type="Pfam" id="PF19300">
    <property type="entry name" value="BPD_transp_1_N"/>
    <property type="match status" value="1"/>
</dbReference>
<comment type="subcellular location">
    <subcellularLocation>
        <location evidence="1 7">Cell membrane</location>
        <topology evidence="1 7">Multi-pass membrane protein</topology>
    </subcellularLocation>
</comment>
<feature type="transmembrane region" description="Helical" evidence="7">
    <location>
        <begin position="12"/>
        <end position="32"/>
    </location>
</feature>
<feature type="domain" description="ABC transmembrane type-1" evidence="8">
    <location>
        <begin position="97"/>
        <end position="299"/>
    </location>
</feature>
<evidence type="ECO:0000256" key="4">
    <source>
        <dbReference type="ARBA" id="ARBA00022692"/>
    </source>
</evidence>
<feature type="transmembrane region" description="Helical" evidence="7">
    <location>
        <begin position="238"/>
        <end position="262"/>
    </location>
</feature>
<evidence type="ECO:0000313" key="10">
    <source>
        <dbReference type="Proteomes" id="UP000249341"/>
    </source>
</evidence>
<protein>
    <submittedName>
        <fullName evidence="9">Peptide/nickel transport system permease protein</fullName>
    </submittedName>
</protein>
<dbReference type="PANTHER" id="PTHR43163:SF6">
    <property type="entry name" value="DIPEPTIDE TRANSPORT SYSTEM PERMEASE PROTEIN DPPB-RELATED"/>
    <property type="match status" value="1"/>
</dbReference>
<sequence length="314" mass="33042">MGRYAFVARRAISLIPLLLGILFLVMLLLSLAPGDPARMVAGPRAPEAEVARIAHELGLDQPIWERYAHYVVQILQGDFGTSFKTGQPVADQIVAQLPVTLTVAIAGVLLALLVTVPLAVLAAKRPDGPADHVIRVLGTLGIGLPTFWVAIMAIRLIALPTGWFPVAGVGDGPGQYALAMVLPSVVVAISITAPMIRSLRATMIDLHEAEFVVAARTLGFSGLALLRQFQLRNAVPPLITVTAAQAGYALFGTVVVEVAFGLPGMGQGLVVAASTRDFPLVQGYAIVFAVLVVALYLIADVINAAVDPRVRISA</sequence>
<dbReference type="InterPro" id="IPR000515">
    <property type="entry name" value="MetI-like"/>
</dbReference>
<evidence type="ECO:0000256" key="3">
    <source>
        <dbReference type="ARBA" id="ARBA00022475"/>
    </source>
</evidence>
<accession>A0A327ZL25</accession>
<dbReference type="InterPro" id="IPR035906">
    <property type="entry name" value="MetI-like_sf"/>
</dbReference>
<dbReference type="Proteomes" id="UP000249341">
    <property type="component" value="Unassembled WGS sequence"/>
</dbReference>
<organism evidence="9 10">
    <name type="scientific">Actinoplanes lutulentus</name>
    <dbReference type="NCBI Taxonomy" id="1287878"/>
    <lineage>
        <taxon>Bacteria</taxon>
        <taxon>Bacillati</taxon>
        <taxon>Actinomycetota</taxon>
        <taxon>Actinomycetes</taxon>
        <taxon>Micromonosporales</taxon>
        <taxon>Micromonosporaceae</taxon>
        <taxon>Actinoplanes</taxon>
    </lineage>
</organism>
<dbReference type="SUPFAM" id="SSF161098">
    <property type="entry name" value="MetI-like"/>
    <property type="match status" value="1"/>
</dbReference>
<reference evidence="9 10" key="1">
    <citation type="submission" date="2018-06" db="EMBL/GenBank/DDBJ databases">
        <title>Genomic Encyclopedia of Type Strains, Phase III (KMG-III): the genomes of soil and plant-associated and newly described type strains.</title>
        <authorList>
            <person name="Whitman W."/>
        </authorList>
    </citation>
    <scope>NUCLEOTIDE SEQUENCE [LARGE SCALE GENOMIC DNA]</scope>
    <source>
        <strain evidence="9 10">CGMCC 4.7090</strain>
    </source>
</reference>
<dbReference type="InterPro" id="IPR045621">
    <property type="entry name" value="BPD_transp_1_N"/>
</dbReference>
<gene>
    <name evidence="9" type="ORF">B0I29_101612</name>
</gene>
<evidence type="ECO:0000256" key="1">
    <source>
        <dbReference type="ARBA" id="ARBA00004651"/>
    </source>
</evidence>
<keyword evidence="3" id="KW-1003">Cell membrane</keyword>
<keyword evidence="10" id="KW-1185">Reference proteome</keyword>
<evidence type="ECO:0000256" key="5">
    <source>
        <dbReference type="ARBA" id="ARBA00022989"/>
    </source>
</evidence>
<dbReference type="PROSITE" id="PS50928">
    <property type="entry name" value="ABC_TM1"/>
    <property type="match status" value="1"/>
</dbReference>
<dbReference type="OrthoDB" id="9809425at2"/>
<evidence type="ECO:0000256" key="7">
    <source>
        <dbReference type="RuleBase" id="RU363032"/>
    </source>
</evidence>
<dbReference type="GO" id="GO:0005886">
    <property type="term" value="C:plasma membrane"/>
    <property type="evidence" value="ECO:0007669"/>
    <property type="project" value="UniProtKB-SubCell"/>
</dbReference>
<evidence type="ECO:0000259" key="8">
    <source>
        <dbReference type="PROSITE" id="PS50928"/>
    </source>
</evidence>
<feature type="transmembrane region" description="Helical" evidence="7">
    <location>
        <begin position="282"/>
        <end position="306"/>
    </location>
</feature>
<keyword evidence="6 7" id="KW-0472">Membrane</keyword>
<dbReference type="EMBL" id="QLMJ01000001">
    <property type="protein sequence ID" value="RAK43482.1"/>
    <property type="molecule type" value="Genomic_DNA"/>
</dbReference>
<comment type="caution">
    <text evidence="9">The sequence shown here is derived from an EMBL/GenBank/DDBJ whole genome shotgun (WGS) entry which is preliminary data.</text>
</comment>
<evidence type="ECO:0000313" key="9">
    <source>
        <dbReference type="EMBL" id="RAK43482.1"/>
    </source>
</evidence>
<comment type="similarity">
    <text evidence="7">Belongs to the binding-protein-dependent transport system permease family.</text>
</comment>
<proteinExistence type="inferred from homology"/>
<feature type="transmembrane region" description="Helical" evidence="7">
    <location>
        <begin position="99"/>
        <end position="121"/>
    </location>
</feature>
<evidence type="ECO:0000256" key="2">
    <source>
        <dbReference type="ARBA" id="ARBA00022448"/>
    </source>
</evidence>
<dbReference type="AlphaFoldDB" id="A0A327ZL25"/>
<keyword evidence="4 7" id="KW-0812">Transmembrane</keyword>